<feature type="non-terminal residue" evidence="1">
    <location>
        <position position="141"/>
    </location>
</feature>
<accession>A0A1B6I9L9</accession>
<protein>
    <recommendedName>
        <fullName evidence="2">Endonuclease/exonuclease/phosphatase domain-containing protein</fullName>
    </recommendedName>
</protein>
<dbReference type="SUPFAM" id="SSF56219">
    <property type="entry name" value="DNase I-like"/>
    <property type="match status" value="1"/>
</dbReference>
<feature type="non-terminal residue" evidence="1">
    <location>
        <position position="1"/>
    </location>
</feature>
<gene>
    <name evidence="1" type="ORF">g.56478</name>
</gene>
<proteinExistence type="predicted"/>
<dbReference type="AlphaFoldDB" id="A0A1B6I9L9"/>
<dbReference type="Gene3D" id="3.60.10.10">
    <property type="entry name" value="Endonuclease/exonuclease/phosphatase"/>
    <property type="match status" value="1"/>
</dbReference>
<evidence type="ECO:0000313" key="1">
    <source>
        <dbReference type="EMBL" id="JAS83570.1"/>
    </source>
</evidence>
<dbReference type="EMBL" id="GECU01024136">
    <property type="protein sequence ID" value="JAS83570.1"/>
    <property type="molecule type" value="Transcribed_RNA"/>
</dbReference>
<evidence type="ECO:0008006" key="2">
    <source>
        <dbReference type="Google" id="ProtNLM"/>
    </source>
</evidence>
<name>A0A1B6I9L9_9HEMI</name>
<sequence length="141" mass="15396">GGGGVAAYVKSHLPVSVLYSSDNSRLGCPEYMIIDISCNGIHVLVAVCYRAPGLDFHVEFEHSLINFMAPYRHVIVMGDFNCNLLGPDNYDKTNLTNLFLSCNLIILPLNATHHTATADTLLDVMAVADPDRVVHHGQYPA</sequence>
<dbReference type="InterPro" id="IPR036691">
    <property type="entry name" value="Endo/exonu/phosph_ase_sf"/>
</dbReference>
<reference evidence="1" key="1">
    <citation type="submission" date="2015-11" db="EMBL/GenBank/DDBJ databases">
        <title>De novo transcriptome assembly of four potential Pierce s Disease insect vectors from Arizona vineyards.</title>
        <authorList>
            <person name="Tassone E.E."/>
        </authorList>
    </citation>
    <scope>NUCLEOTIDE SEQUENCE</scope>
</reference>
<organism evidence="1">
    <name type="scientific">Homalodisca liturata</name>
    <dbReference type="NCBI Taxonomy" id="320908"/>
    <lineage>
        <taxon>Eukaryota</taxon>
        <taxon>Metazoa</taxon>
        <taxon>Ecdysozoa</taxon>
        <taxon>Arthropoda</taxon>
        <taxon>Hexapoda</taxon>
        <taxon>Insecta</taxon>
        <taxon>Pterygota</taxon>
        <taxon>Neoptera</taxon>
        <taxon>Paraneoptera</taxon>
        <taxon>Hemiptera</taxon>
        <taxon>Auchenorrhyncha</taxon>
        <taxon>Membracoidea</taxon>
        <taxon>Cicadellidae</taxon>
        <taxon>Cicadellinae</taxon>
        <taxon>Proconiini</taxon>
        <taxon>Homalodisca</taxon>
    </lineage>
</organism>